<dbReference type="GO" id="GO:0005634">
    <property type="term" value="C:nucleus"/>
    <property type="evidence" value="ECO:0007669"/>
    <property type="project" value="UniProtKB-SubCell"/>
</dbReference>
<feature type="region of interest" description="Disordered" evidence="15">
    <location>
        <begin position="1"/>
        <end position="55"/>
    </location>
</feature>
<evidence type="ECO:0000256" key="3">
    <source>
        <dbReference type="ARBA" id="ARBA00010916"/>
    </source>
</evidence>
<dbReference type="EC" id="4.2.1.1" evidence="4"/>
<feature type="region of interest" description="Disordered" evidence="15">
    <location>
        <begin position="146"/>
        <end position="243"/>
    </location>
</feature>
<protein>
    <recommendedName>
        <fullName evidence="5">Chromatin modification-related protein MEAF6</fullName>
        <ecNumber evidence="4">4.2.1.1</ecNumber>
    </recommendedName>
</protein>
<accession>A0A814CHF7</accession>
<dbReference type="GO" id="GO:0004089">
    <property type="term" value="F:carbonate dehydratase activity"/>
    <property type="evidence" value="ECO:0007669"/>
    <property type="project" value="UniProtKB-EC"/>
</dbReference>
<dbReference type="OrthoDB" id="429145at2759"/>
<dbReference type="Gene3D" id="3.10.200.10">
    <property type="entry name" value="Alpha carbonic anhydrase"/>
    <property type="match status" value="1"/>
</dbReference>
<dbReference type="SMART" id="SM01057">
    <property type="entry name" value="Carb_anhydrase"/>
    <property type="match status" value="1"/>
</dbReference>
<evidence type="ECO:0000256" key="8">
    <source>
        <dbReference type="ARBA" id="ARBA00022853"/>
    </source>
</evidence>
<evidence type="ECO:0000256" key="15">
    <source>
        <dbReference type="SAM" id="MobiDB-lite"/>
    </source>
</evidence>
<dbReference type="SUPFAM" id="SSF51069">
    <property type="entry name" value="Carbonic anhydrase"/>
    <property type="match status" value="1"/>
</dbReference>
<keyword evidence="10" id="KW-0175">Coiled coil</keyword>
<dbReference type="Pfam" id="PF09340">
    <property type="entry name" value="NuA4"/>
    <property type="match status" value="1"/>
</dbReference>
<dbReference type="PANTHER" id="PTHR18952:SF265">
    <property type="entry name" value="CARBONIC ANHYDRASE"/>
    <property type="match status" value="1"/>
</dbReference>
<dbReference type="GO" id="GO:0008270">
    <property type="term" value="F:zinc ion binding"/>
    <property type="evidence" value="ECO:0007669"/>
    <property type="project" value="InterPro"/>
</dbReference>
<organism evidence="17 18">
    <name type="scientific">Adineta ricciae</name>
    <name type="common">Rotifer</name>
    <dbReference type="NCBI Taxonomy" id="249248"/>
    <lineage>
        <taxon>Eukaryota</taxon>
        <taxon>Metazoa</taxon>
        <taxon>Spiralia</taxon>
        <taxon>Gnathifera</taxon>
        <taxon>Rotifera</taxon>
        <taxon>Eurotatoria</taxon>
        <taxon>Bdelloidea</taxon>
        <taxon>Adinetida</taxon>
        <taxon>Adinetidae</taxon>
        <taxon>Adineta</taxon>
    </lineage>
</organism>
<comment type="similarity">
    <text evidence="2">Belongs to the alpha-carbonic anhydrase family.</text>
</comment>
<dbReference type="EMBL" id="CAJNOJ010000044">
    <property type="protein sequence ID" value="CAF0942527.1"/>
    <property type="molecule type" value="Genomic_DNA"/>
</dbReference>
<keyword evidence="11" id="KW-0804">Transcription</keyword>
<dbReference type="Proteomes" id="UP000663852">
    <property type="component" value="Unassembled WGS sequence"/>
</dbReference>
<keyword evidence="9" id="KW-0805">Transcription regulation</keyword>
<keyword evidence="8" id="KW-0156">Chromatin regulator</keyword>
<feature type="compositionally biased region" description="Acidic residues" evidence="15">
    <location>
        <begin position="190"/>
        <end position="202"/>
    </location>
</feature>
<feature type="compositionally biased region" description="Low complexity" evidence="15">
    <location>
        <begin position="169"/>
        <end position="181"/>
    </location>
</feature>
<dbReference type="GO" id="GO:0000123">
    <property type="term" value="C:histone acetyltransferase complex"/>
    <property type="evidence" value="ECO:0007669"/>
    <property type="project" value="InterPro"/>
</dbReference>
<evidence type="ECO:0000256" key="7">
    <source>
        <dbReference type="ARBA" id="ARBA00022833"/>
    </source>
</evidence>
<evidence type="ECO:0000256" key="6">
    <source>
        <dbReference type="ARBA" id="ARBA00022723"/>
    </source>
</evidence>
<evidence type="ECO:0000256" key="14">
    <source>
        <dbReference type="ARBA" id="ARBA00048348"/>
    </source>
</evidence>
<comment type="similarity">
    <text evidence="3">Belongs to the EAF6 family.</text>
</comment>
<feature type="domain" description="Alpha-carbonic anhydrase" evidence="16">
    <location>
        <begin position="271"/>
        <end position="525"/>
    </location>
</feature>
<keyword evidence="6" id="KW-0479">Metal-binding</keyword>
<gene>
    <name evidence="17" type="ORF">EDS130_LOCUS11899</name>
</gene>
<feature type="compositionally biased region" description="Low complexity" evidence="15">
    <location>
        <begin position="203"/>
        <end position="220"/>
    </location>
</feature>
<dbReference type="PROSITE" id="PS51144">
    <property type="entry name" value="ALPHA_CA_2"/>
    <property type="match status" value="1"/>
</dbReference>
<sequence>MKDSPTANVSTTSAASSSATATTTTAAATTTTTAATTSPSSSTTKEKSTTNNTFRDTRAELAQLLKKKEEIEKSLSDIEEQIYAFETSYLKQTQDTGNCIRGWSNCLTSGSGNNNSIDKSSKFRESDRLFSYSSATSYTLLGRDHLKREKEKERRKSIRKHREIMQELSSNKKNSNVSENNTQSTQPLNDDGDEDIEDEDESTTSSEKPTSRTMTNTSTSSKRRAKTKRLQCNPTSAFDNTRNSDFEKDHKMLSFILAAILCIPYIIESTESWSYQNPKLWARKNRYCGGRSQSPINIRFNRSSYNTRLKPISLEERDPTVPDEVFNTGFTAQLNLNGRYVLKNVVPGGEDYIAEQIHFHWGHPNDNVNGSEHLYEGQSYPIEMHLVTYSSWYSNILDAMHNTRALAVIGVFFEISDEPNPLLQPLVNALKHIRGQDSRFTLNNSIDVKTLIGENRLRRYYRYDGSLTTPPCFESVVWTVLLEPLKLSFHQLHGFRYLHDKHANLIQDTYRPIQKLGTRKLFRNFHVENFQERRQQLRRMEMIENSGQNVKSYMKFINILLSFFMFIIY</sequence>
<comment type="catalytic activity">
    <reaction evidence="14">
        <text>hydrogencarbonate + H(+) = CO2 + H2O</text>
        <dbReference type="Rhea" id="RHEA:10748"/>
        <dbReference type="ChEBI" id="CHEBI:15377"/>
        <dbReference type="ChEBI" id="CHEBI:15378"/>
        <dbReference type="ChEBI" id="CHEBI:16526"/>
        <dbReference type="ChEBI" id="CHEBI:17544"/>
        <dbReference type="EC" id="4.2.1.1"/>
    </reaction>
</comment>
<evidence type="ECO:0000256" key="2">
    <source>
        <dbReference type="ARBA" id="ARBA00010718"/>
    </source>
</evidence>
<dbReference type="PANTHER" id="PTHR18952">
    <property type="entry name" value="CARBONIC ANHYDRASE"/>
    <property type="match status" value="1"/>
</dbReference>
<evidence type="ECO:0000313" key="18">
    <source>
        <dbReference type="Proteomes" id="UP000663852"/>
    </source>
</evidence>
<evidence type="ECO:0000256" key="10">
    <source>
        <dbReference type="ARBA" id="ARBA00023054"/>
    </source>
</evidence>
<dbReference type="InterPro" id="IPR015418">
    <property type="entry name" value="Eaf6"/>
</dbReference>
<feature type="compositionally biased region" description="Low complexity" evidence="15">
    <location>
        <begin position="1"/>
        <end position="53"/>
    </location>
</feature>
<evidence type="ECO:0000256" key="4">
    <source>
        <dbReference type="ARBA" id="ARBA00012925"/>
    </source>
</evidence>
<dbReference type="InterPro" id="IPR001148">
    <property type="entry name" value="CA_dom"/>
</dbReference>
<comment type="subcellular location">
    <subcellularLocation>
        <location evidence="1">Nucleus</location>
    </subcellularLocation>
</comment>
<evidence type="ECO:0000313" key="17">
    <source>
        <dbReference type="EMBL" id="CAF0942527.1"/>
    </source>
</evidence>
<evidence type="ECO:0000256" key="1">
    <source>
        <dbReference type="ARBA" id="ARBA00004123"/>
    </source>
</evidence>
<feature type="compositionally biased region" description="Polar residues" evidence="15">
    <location>
        <begin position="230"/>
        <end position="241"/>
    </location>
</feature>
<dbReference type="GO" id="GO:0006325">
    <property type="term" value="P:chromatin organization"/>
    <property type="evidence" value="ECO:0007669"/>
    <property type="project" value="UniProtKB-KW"/>
</dbReference>
<keyword evidence="7" id="KW-0862">Zinc</keyword>
<keyword evidence="12" id="KW-0456">Lyase</keyword>
<name>A0A814CHF7_ADIRI</name>
<keyword evidence="13" id="KW-0539">Nucleus</keyword>
<dbReference type="InterPro" id="IPR023561">
    <property type="entry name" value="Carbonic_anhydrase_a-class"/>
</dbReference>
<evidence type="ECO:0000256" key="13">
    <source>
        <dbReference type="ARBA" id="ARBA00023242"/>
    </source>
</evidence>
<proteinExistence type="inferred from homology"/>
<comment type="caution">
    <text evidence="17">The sequence shown here is derived from an EMBL/GenBank/DDBJ whole genome shotgun (WGS) entry which is preliminary data.</text>
</comment>
<evidence type="ECO:0000259" key="16">
    <source>
        <dbReference type="PROSITE" id="PS51144"/>
    </source>
</evidence>
<reference evidence="17" key="1">
    <citation type="submission" date="2021-02" db="EMBL/GenBank/DDBJ databases">
        <authorList>
            <person name="Nowell W R."/>
        </authorList>
    </citation>
    <scope>NUCLEOTIDE SEQUENCE</scope>
</reference>
<dbReference type="CDD" id="cd00326">
    <property type="entry name" value="alpha_CA"/>
    <property type="match status" value="1"/>
</dbReference>
<evidence type="ECO:0000256" key="11">
    <source>
        <dbReference type="ARBA" id="ARBA00023163"/>
    </source>
</evidence>
<dbReference type="InterPro" id="IPR036398">
    <property type="entry name" value="CA_dom_sf"/>
</dbReference>
<dbReference type="Pfam" id="PF00194">
    <property type="entry name" value="Carb_anhydrase"/>
    <property type="match status" value="1"/>
</dbReference>
<evidence type="ECO:0000256" key="5">
    <source>
        <dbReference type="ARBA" id="ARBA00019141"/>
    </source>
</evidence>
<dbReference type="AlphaFoldDB" id="A0A814CHF7"/>
<evidence type="ECO:0000256" key="9">
    <source>
        <dbReference type="ARBA" id="ARBA00023015"/>
    </source>
</evidence>
<evidence type="ECO:0000256" key="12">
    <source>
        <dbReference type="ARBA" id="ARBA00023239"/>
    </source>
</evidence>